<keyword evidence="1" id="KW-0805">Transcription regulation</keyword>
<dbReference type="SMART" id="SM00895">
    <property type="entry name" value="FCD"/>
    <property type="match status" value="1"/>
</dbReference>
<keyword evidence="2" id="KW-0238">DNA-binding</keyword>
<dbReference type="CDD" id="cd07377">
    <property type="entry name" value="WHTH_GntR"/>
    <property type="match status" value="1"/>
</dbReference>
<dbReference type="PROSITE" id="PS50949">
    <property type="entry name" value="HTH_GNTR"/>
    <property type="match status" value="1"/>
</dbReference>
<evidence type="ECO:0000256" key="3">
    <source>
        <dbReference type="ARBA" id="ARBA00023163"/>
    </source>
</evidence>
<dbReference type="Proteomes" id="UP000309128">
    <property type="component" value="Unassembled WGS sequence"/>
</dbReference>
<dbReference type="SUPFAM" id="SSF46785">
    <property type="entry name" value="Winged helix' DNA-binding domain"/>
    <property type="match status" value="1"/>
</dbReference>
<proteinExistence type="predicted"/>
<evidence type="ECO:0000256" key="1">
    <source>
        <dbReference type="ARBA" id="ARBA00023015"/>
    </source>
</evidence>
<keyword evidence="6" id="KW-1185">Reference proteome</keyword>
<dbReference type="AlphaFoldDB" id="A0A5S4FW18"/>
<sequence length="245" mass="26661">MCDRSRIICMPEPRGNAVTLTGHAYSWIRTEILSGRLPAGSPLRLAALARGLSVSMSVVREALTRLSEQGLVNASPNQGFRVASLSREDLADLTSLRADLECMAFEGSIAAGDIQWEGAVVSAHHVLERTPITLPGSAVANDEWIVAHAAFHDALYAGCGSPRLLALVRSLRDSAEVYRQWSGPLGEETGRDVAGEHQALMELATGRRIEEASEMLRAHLWRTTNLLLSNHDTRRRVEQAETTGS</sequence>
<dbReference type="InterPro" id="IPR000524">
    <property type="entry name" value="Tscrpt_reg_HTH_GntR"/>
</dbReference>
<comment type="caution">
    <text evidence="5">The sequence shown here is derived from an EMBL/GenBank/DDBJ whole genome shotgun (WGS) entry which is preliminary data.</text>
</comment>
<dbReference type="InterPro" id="IPR008920">
    <property type="entry name" value="TF_FadR/GntR_C"/>
</dbReference>
<dbReference type="Pfam" id="PF07729">
    <property type="entry name" value="FCD"/>
    <property type="match status" value="1"/>
</dbReference>
<evidence type="ECO:0000259" key="4">
    <source>
        <dbReference type="PROSITE" id="PS50949"/>
    </source>
</evidence>
<dbReference type="InterPro" id="IPR036388">
    <property type="entry name" value="WH-like_DNA-bd_sf"/>
</dbReference>
<name>A0A5S4FW18_9ACTN</name>
<dbReference type="Pfam" id="PF00392">
    <property type="entry name" value="GntR"/>
    <property type="match status" value="1"/>
</dbReference>
<dbReference type="SUPFAM" id="SSF48008">
    <property type="entry name" value="GntR ligand-binding domain-like"/>
    <property type="match status" value="1"/>
</dbReference>
<keyword evidence="3" id="KW-0804">Transcription</keyword>
<organism evidence="5 6">
    <name type="scientific">Nonomuraea turkmeniaca</name>
    <dbReference type="NCBI Taxonomy" id="103838"/>
    <lineage>
        <taxon>Bacteria</taxon>
        <taxon>Bacillati</taxon>
        <taxon>Actinomycetota</taxon>
        <taxon>Actinomycetes</taxon>
        <taxon>Streptosporangiales</taxon>
        <taxon>Streptosporangiaceae</taxon>
        <taxon>Nonomuraea</taxon>
    </lineage>
</organism>
<evidence type="ECO:0000256" key="2">
    <source>
        <dbReference type="ARBA" id="ARBA00023125"/>
    </source>
</evidence>
<dbReference type="PANTHER" id="PTHR43537:SF20">
    <property type="entry name" value="HTH-TYPE TRANSCRIPTIONAL REPRESSOR GLAR"/>
    <property type="match status" value="1"/>
</dbReference>
<dbReference type="PANTHER" id="PTHR43537">
    <property type="entry name" value="TRANSCRIPTIONAL REGULATOR, GNTR FAMILY"/>
    <property type="match status" value="1"/>
</dbReference>
<dbReference type="InterPro" id="IPR036390">
    <property type="entry name" value="WH_DNA-bd_sf"/>
</dbReference>
<dbReference type="InterPro" id="IPR011711">
    <property type="entry name" value="GntR_C"/>
</dbReference>
<reference evidence="5 6" key="1">
    <citation type="submission" date="2019-05" db="EMBL/GenBank/DDBJ databases">
        <title>Draft genome sequence of Nonomuraea turkmeniaca DSM 43926.</title>
        <authorList>
            <person name="Saricaoglu S."/>
            <person name="Isik K."/>
        </authorList>
    </citation>
    <scope>NUCLEOTIDE SEQUENCE [LARGE SCALE GENOMIC DNA]</scope>
    <source>
        <strain evidence="5 6">DSM 43926</strain>
    </source>
</reference>
<dbReference type="EMBL" id="VCKY01000006">
    <property type="protein sequence ID" value="TMR24936.1"/>
    <property type="molecule type" value="Genomic_DNA"/>
</dbReference>
<evidence type="ECO:0000313" key="6">
    <source>
        <dbReference type="Proteomes" id="UP000309128"/>
    </source>
</evidence>
<protein>
    <submittedName>
        <fullName evidence="5">GntR family transcriptional regulator</fullName>
    </submittedName>
</protein>
<dbReference type="SMART" id="SM00345">
    <property type="entry name" value="HTH_GNTR"/>
    <property type="match status" value="1"/>
</dbReference>
<dbReference type="Gene3D" id="1.20.120.530">
    <property type="entry name" value="GntR ligand-binding domain-like"/>
    <property type="match status" value="1"/>
</dbReference>
<dbReference type="GO" id="GO:0003677">
    <property type="term" value="F:DNA binding"/>
    <property type="evidence" value="ECO:0007669"/>
    <property type="project" value="UniProtKB-KW"/>
</dbReference>
<feature type="domain" description="HTH gntR-type" evidence="4">
    <location>
        <begin position="18"/>
        <end position="85"/>
    </location>
</feature>
<gene>
    <name evidence="5" type="ORF">ETD86_03150</name>
</gene>
<accession>A0A5S4FW18</accession>
<dbReference type="GO" id="GO:0003700">
    <property type="term" value="F:DNA-binding transcription factor activity"/>
    <property type="evidence" value="ECO:0007669"/>
    <property type="project" value="InterPro"/>
</dbReference>
<dbReference type="Gene3D" id="1.10.10.10">
    <property type="entry name" value="Winged helix-like DNA-binding domain superfamily/Winged helix DNA-binding domain"/>
    <property type="match status" value="1"/>
</dbReference>
<dbReference type="OrthoDB" id="8680240at2"/>
<evidence type="ECO:0000313" key="5">
    <source>
        <dbReference type="EMBL" id="TMR24936.1"/>
    </source>
</evidence>